<keyword evidence="2" id="KW-1185">Reference proteome</keyword>
<accession>A0ACB8EQS1</accession>
<evidence type="ECO:0000313" key="1">
    <source>
        <dbReference type="EMBL" id="KAH7994930.1"/>
    </source>
</evidence>
<evidence type="ECO:0000313" key="2">
    <source>
        <dbReference type="Proteomes" id="UP000827872"/>
    </source>
</evidence>
<dbReference type="EMBL" id="CM037620">
    <property type="protein sequence ID" value="KAH7994930.1"/>
    <property type="molecule type" value="Genomic_DNA"/>
</dbReference>
<proteinExistence type="predicted"/>
<protein>
    <submittedName>
        <fullName evidence="1">Uncharacterized protein</fullName>
    </submittedName>
</protein>
<organism evidence="1 2">
    <name type="scientific">Sphaerodactylus townsendi</name>
    <dbReference type="NCBI Taxonomy" id="933632"/>
    <lineage>
        <taxon>Eukaryota</taxon>
        <taxon>Metazoa</taxon>
        <taxon>Chordata</taxon>
        <taxon>Craniata</taxon>
        <taxon>Vertebrata</taxon>
        <taxon>Euteleostomi</taxon>
        <taxon>Lepidosauria</taxon>
        <taxon>Squamata</taxon>
        <taxon>Bifurcata</taxon>
        <taxon>Gekkota</taxon>
        <taxon>Sphaerodactylidae</taxon>
        <taxon>Sphaerodactylus</taxon>
    </lineage>
</organism>
<comment type="caution">
    <text evidence="1">The sequence shown here is derived from an EMBL/GenBank/DDBJ whole genome shotgun (WGS) entry which is preliminary data.</text>
</comment>
<reference evidence="1" key="1">
    <citation type="submission" date="2021-08" db="EMBL/GenBank/DDBJ databases">
        <title>The first chromosome-level gecko genome reveals the dynamic sex chromosomes of Neotropical dwarf geckos (Sphaerodactylidae: Sphaerodactylus).</title>
        <authorList>
            <person name="Pinto B.J."/>
            <person name="Keating S.E."/>
            <person name="Gamble T."/>
        </authorList>
    </citation>
    <scope>NUCLEOTIDE SEQUENCE</scope>
    <source>
        <strain evidence="1">TG3544</strain>
    </source>
</reference>
<name>A0ACB8EQS1_9SAUR</name>
<dbReference type="Proteomes" id="UP000827872">
    <property type="component" value="Linkage Group LG07"/>
</dbReference>
<gene>
    <name evidence="1" type="ORF">K3G42_018608</name>
</gene>
<sequence length="695" mass="78212">MWKRLRAFTLGRKALQSTLRFDCVEEKCPKCTLYPTLRTNHLLGCFRRPLVSKLQQKSSVSCQKLPPFQPPVEKRGSALPSTPSPSSSSRSVPRRGHSRPGRGSAKMGARSPSGFYVGRKPAALLALLLAALLVALLALAVLYRRSLQELADQRLRKEGAAGPPPPSAAPSGSPRPPGPWDRLRLPTALAPVHYSLLLWPHVAPGQAEPRTFSGRVDVTVRCLQETATVLLHSHRLTYRTAAVWGPLGANASRLPLADLWLAKRHQFVVLQLRETLRAGALYDLRFAFDGALRGQDQFRGLFRVAYQDQGEARGIMYGNGELKLFRVWWWLVASLLEPADARSVYPCFDEPAMKATFNISIVHHSSYVALSNMPAIAVSEYKNENESQLSTWSNWTTSINWTVTTFKTTPKMSTYITAFVVCNFDYVNTTVRGNEIRIWAQKDSIKDGCADYALNITGPIFSFMEDFLKINYPLSKTDLIALPDLGAGAMENWGLMTFQEDSLLYCPNDKFTGLKTIIRQMVCHEIAHQWFGNLVTMDWWNDIWLNEGFATYFEYLCSYYIEPSVSVNSIFSKNVLLPMLETDDEMPGWSLSYREETEDTDSLHELFNDYTYQKGASIVRMLSSFMSEELFIKALNVIDEQTDFQLPAPIKVIMDSWTCQQGFPLLTVNLSTGNISQEKFYDGNGKNDTSASKYA</sequence>